<dbReference type="Pfam" id="PF12706">
    <property type="entry name" value="Lactamase_B_2"/>
    <property type="match status" value="1"/>
</dbReference>
<dbReference type="Gene3D" id="3.60.15.10">
    <property type="entry name" value="Ribonuclease Z/Hydroxyacylglutathione hydrolase-like"/>
    <property type="match status" value="1"/>
</dbReference>
<comment type="caution">
    <text evidence="3">The sequence shown here is derived from an EMBL/GenBank/DDBJ whole genome shotgun (WGS) entry which is preliminary data.</text>
</comment>
<dbReference type="InterPro" id="IPR036866">
    <property type="entry name" value="RibonucZ/Hydroxyglut_hydro"/>
</dbReference>
<evidence type="ECO:0000313" key="4">
    <source>
        <dbReference type="Proteomes" id="UP000283734"/>
    </source>
</evidence>
<keyword evidence="3" id="KW-0378">Hydrolase</keyword>
<dbReference type="SUPFAM" id="SSF56281">
    <property type="entry name" value="Metallo-hydrolase/oxidoreductase"/>
    <property type="match status" value="1"/>
</dbReference>
<dbReference type="GO" id="GO:0005737">
    <property type="term" value="C:cytoplasm"/>
    <property type="evidence" value="ECO:0007669"/>
    <property type="project" value="TreeGrafter"/>
</dbReference>
<feature type="domain" description="Metallo-beta-lactamase" evidence="2">
    <location>
        <begin position="98"/>
        <end position="293"/>
    </location>
</feature>
<organism evidence="3 4">
    <name type="scientific">Alcanivorax profundi</name>
    <dbReference type="NCBI Taxonomy" id="2338368"/>
    <lineage>
        <taxon>Bacteria</taxon>
        <taxon>Pseudomonadati</taxon>
        <taxon>Pseudomonadota</taxon>
        <taxon>Gammaproteobacteria</taxon>
        <taxon>Oceanospirillales</taxon>
        <taxon>Alcanivoracaceae</taxon>
        <taxon>Alcanivorax</taxon>
    </lineage>
</organism>
<evidence type="ECO:0000313" key="3">
    <source>
        <dbReference type="EMBL" id="RJG18447.1"/>
    </source>
</evidence>
<name>A0A418XZK4_9GAMM</name>
<dbReference type="GO" id="GO:0016787">
    <property type="term" value="F:hydrolase activity"/>
    <property type="evidence" value="ECO:0007669"/>
    <property type="project" value="UniProtKB-KW"/>
</dbReference>
<feature type="chain" id="PRO_5019029080" evidence="1">
    <location>
        <begin position="21"/>
        <end position="371"/>
    </location>
</feature>
<dbReference type="InterPro" id="IPR001279">
    <property type="entry name" value="Metallo-B-lactamas"/>
</dbReference>
<dbReference type="Proteomes" id="UP000283734">
    <property type="component" value="Unassembled WGS sequence"/>
</dbReference>
<sequence>MKIRWLVFAGVLVMAVSLFKACSTPEQKFYNTGMAGSAAASNLWEIAKMYLRTERKAPSPTAPLPLRQIPAGELSAPGDQATVYRLGHSSILIQLDGHTVLTDPVFSDRASPVQWAGPKRFHPLPFALDDLPTITAVVISHDHYDHLDRDSLLALDNKVGTYLVPLKVGNHLRRWGIADDKIVELDWWQSHRIASLQFTATPAQHFSGRGLSDRDETLWASWAIKGQGGNLFFSGDSGYFGGFREIGERLGPFDLTLIETGAYNLLWSKVHMLPEQSVQAHLDLKGRAMLPIHNSTFDLALHDWFEPLERAAAAAWERNVTLLTPIMGTQVTVQQPGKTAFWWRDEAEPALLEAALAGAEQDAAALKARQR</sequence>
<reference evidence="3 4" key="1">
    <citation type="submission" date="2018-09" db="EMBL/GenBank/DDBJ databases">
        <title>Alcanivorax profundi sp. nov., isolated from 1000 m-depth seawater of the Mariana Trench.</title>
        <authorList>
            <person name="Liu J."/>
        </authorList>
    </citation>
    <scope>NUCLEOTIDE SEQUENCE [LARGE SCALE GENOMIC DNA]</scope>
    <source>
        <strain evidence="3 4">MTEO17</strain>
    </source>
</reference>
<proteinExistence type="predicted"/>
<keyword evidence="1" id="KW-0732">Signal</keyword>
<feature type="signal peptide" evidence="1">
    <location>
        <begin position="1"/>
        <end position="20"/>
    </location>
</feature>
<dbReference type="AlphaFoldDB" id="A0A418XZK4"/>
<dbReference type="PANTHER" id="PTHR15032:SF4">
    <property type="entry name" value="N-ACYL-PHOSPHATIDYLETHANOLAMINE-HYDROLYZING PHOSPHOLIPASE D"/>
    <property type="match status" value="1"/>
</dbReference>
<evidence type="ECO:0000256" key="1">
    <source>
        <dbReference type="SAM" id="SignalP"/>
    </source>
</evidence>
<accession>A0A418XZK4</accession>
<dbReference type="PANTHER" id="PTHR15032">
    <property type="entry name" value="N-ACYL-PHOSPHATIDYLETHANOLAMINE-HYDROLYZING PHOSPHOLIPASE D"/>
    <property type="match status" value="1"/>
</dbReference>
<protein>
    <submittedName>
        <fullName evidence="3">Hydrolase</fullName>
    </submittedName>
</protein>
<keyword evidence="4" id="KW-1185">Reference proteome</keyword>
<dbReference type="EMBL" id="QYYA01000002">
    <property type="protein sequence ID" value="RJG18447.1"/>
    <property type="molecule type" value="Genomic_DNA"/>
</dbReference>
<gene>
    <name evidence="3" type="ORF">D4A39_08235</name>
</gene>
<evidence type="ECO:0000259" key="2">
    <source>
        <dbReference type="Pfam" id="PF12706"/>
    </source>
</evidence>
<dbReference type="OrthoDB" id="9805728at2"/>